<dbReference type="Pfam" id="PF00089">
    <property type="entry name" value="Trypsin"/>
    <property type="match status" value="1"/>
</dbReference>
<dbReference type="PROSITE" id="PS50240">
    <property type="entry name" value="TRYPSIN_DOM"/>
    <property type="match status" value="1"/>
</dbReference>
<dbReference type="CDD" id="cd00190">
    <property type="entry name" value="Tryp_SPc"/>
    <property type="match status" value="1"/>
</dbReference>
<reference evidence="4 5" key="1">
    <citation type="submission" date="2024-08" db="EMBL/GenBank/DDBJ databases">
        <authorList>
            <person name="Cucini C."/>
            <person name="Frati F."/>
        </authorList>
    </citation>
    <scope>NUCLEOTIDE SEQUENCE [LARGE SCALE GENOMIC DNA]</scope>
</reference>
<keyword evidence="2" id="KW-0732">Signal</keyword>
<organism evidence="4 5">
    <name type="scientific">Orchesella dallaii</name>
    <dbReference type="NCBI Taxonomy" id="48710"/>
    <lineage>
        <taxon>Eukaryota</taxon>
        <taxon>Metazoa</taxon>
        <taxon>Ecdysozoa</taxon>
        <taxon>Arthropoda</taxon>
        <taxon>Hexapoda</taxon>
        <taxon>Collembola</taxon>
        <taxon>Entomobryomorpha</taxon>
        <taxon>Entomobryoidea</taxon>
        <taxon>Orchesellidae</taxon>
        <taxon>Orchesellinae</taxon>
        <taxon>Orchesella</taxon>
    </lineage>
</organism>
<dbReference type="InterPro" id="IPR009003">
    <property type="entry name" value="Peptidase_S1_PA"/>
</dbReference>
<dbReference type="PANTHER" id="PTHR24252:SF10">
    <property type="entry name" value="SERINE PROTEASE 56"/>
    <property type="match status" value="1"/>
</dbReference>
<evidence type="ECO:0000313" key="5">
    <source>
        <dbReference type="Proteomes" id="UP001642540"/>
    </source>
</evidence>
<protein>
    <recommendedName>
        <fullName evidence="3">Peptidase S1 domain-containing protein</fullName>
    </recommendedName>
</protein>
<accession>A0ABP1S9V9</accession>
<sequence>MRGAYYFLVLGVSITVGAVSVPNVIGNNTKAAAEDAPWIVSLQMEQDDFAFCGATLINSNCREDKNCSGWVITAASCLEGIPRDSLIATLGNLDLSDPSVGIPLNINRSSFTVHENYNASSHENDVGLFKVDFDCNSDEATTCGNFSLNIKSQFNITEDLYDKINASFAGWGLLVEKGPLQKVLYNTSIPLRTDKNCTSLYDHEVFKGDSMICAGAAGFGPCSHDTGGPLACQYEENEKFDKWLCGIASFGDGCGNGNKPAVFTDITNKNFIEWVEKKITETDESVNVRRF</sequence>
<dbReference type="Gene3D" id="2.40.10.10">
    <property type="entry name" value="Trypsin-like serine proteases"/>
    <property type="match status" value="2"/>
</dbReference>
<name>A0ABP1S9V9_9HEXA</name>
<dbReference type="SUPFAM" id="SSF50494">
    <property type="entry name" value="Trypsin-like serine proteases"/>
    <property type="match status" value="1"/>
</dbReference>
<evidence type="ECO:0000256" key="2">
    <source>
        <dbReference type="SAM" id="SignalP"/>
    </source>
</evidence>
<evidence type="ECO:0000256" key="1">
    <source>
        <dbReference type="ARBA" id="ARBA00023157"/>
    </source>
</evidence>
<feature type="signal peptide" evidence="2">
    <location>
        <begin position="1"/>
        <end position="18"/>
    </location>
</feature>
<dbReference type="EMBL" id="CAXLJM020000166">
    <property type="protein sequence ID" value="CAL8147742.1"/>
    <property type="molecule type" value="Genomic_DNA"/>
</dbReference>
<keyword evidence="5" id="KW-1185">Reference proteome</keyword>
<evidence type="ECO:0000313" key="4">
    <source>
        <dbReference type="EMBL" id="CAL8147742.1"/>
    </source>
</evidence>
<feature type="domain" description="Peptidase S1" evidence="3">
    <location>
        <begin position="24"/>
        <end position="280"/>
    </location>
</feature>
<gene>
    <name evidence="4" type="ORF">ODALV1_LOCUS31224</name>
</gene>
<dbReference type="InterPro" id="IPR001254">
    <property type="entry name" value="Trypsin_dom"/>
</dbReference>
<feature type="chain" id="PRO_5046846796" description="Peptidase S1 domain-containing protein" evidence="2">
    <location>
        <begin position="19"/>
        <end position="291"/>
    </location>
</feature>
<dbReference type="Proteomes" id="UP001642540">
    <property type="component" value="Unassembled WGS sequence"/>
</dbReference>
<keyword evidence="1" id="KW-1015">Disulfide bond</keyword>
<comment type="caution">
    <text evidence="4">The sequence shown here is derived from an EMBL/GenBank/DDBJ whole genome shotgun (WGS) entry which is preliminary data.</text>
</comment>
<dbReference type="InterPro" id="IPR043504">
    <property type="entry name" value="Peptidase_S1_PA_chymotrypsin"/>
</dbReference>
<proteinExistence type="predicted"/>
<evidence type="ECO:0000259" key="3">
    <source>
        <dbReference type="PROSITE" id="PS50240"/>
    </source>
</evidence>
<dbReference type="PANTHER" id="PTHR24252">
    <property type="entry name" value="ACROSIN-RELATED"/>
    <property type="match status" value="1"/>
</dbReference>
<dbReference type="SMART" id="SM00020">
    <property type="entry name" value="Tryp_SPc"/>
    <property type="match status" value="1"/>
</dbReference>